<evidence type="ECO:0000259" key="13">
    <source>
        <dbReference type="PROSITE" id="PS51164"/>
    </source>
</evidence>
<evidence type="ECO:0000259" key="14">
    <source>
        <dbReference type="PROSITE" id="PS51760"/>
    </source>
</evidence>
<feature type="domain" description="GH10" evidence="14">
    <location>
        <begin position="26"/>
        <end position="338"/>
    </location>
</feature>
<dbReference type="GO" id="GO:0045493">
    <property type="term" value="P:xylan catabolic process"/>
    <property type="evidence" value="ECO:0007669"/>
    <property type="project" value="UniProtKB-KW"/>
</dbReference>
<dbReference type="GO" id="GO:0005576">
    <property type="term" value="C:extracellular region"/>
    <property type="evidence" value="ECO:0007669"/>
    <property type="project" value="UniProtKB-SubCell"/>
</dbReference>
<feature type="domain" description="CBM1" evidence="13">
    <location>
        <begin position="455"/>
        <end position="491"/>
    </location>
</feature>
<keyword evidence="16" id="KW-1185">Reference proteome</keyword>
<protein>
    <recommendedName>
        <fullName evidence="11">Beta-xylanase</fullName>
        <ecNumber evidence="11">3.2.1.8</ecNumber>
    </recommendedName>
</protein>
<comment type="caution">
    <text evidence="15">The sequence shown here is derived from an EMBL/GenBank/DDBJ whole genome shotgun (WGS) entry which is preliminary data.</text>
</comment>
<comment type="similarity">
    <text evidence="4 11">Belongs to the glycosyl hydrolase 10 (cellulase F) family.</text>
</comment>
<dbReference type="SUPFAM" id="SSF57180">
    <property type="entry name" value="Cellulose-binding domain"/>
    <property type="match status" value="1"/>
</dbReference>
<dbReference type="GO" id="GO:0031176">
    <property type="term" value="F:endo-1,4-beta-xylanase activity"/>
    <property type="evidence" value="ECO:0007669"/>
    <property type="project" value="UniProtKB-EC"/>
</dbReference>
<evidence type="ECO:0000256" key="7">
    <source>
        <dbReference type="ARBA" id="ARBA00022729"/>
    </source>
</evidence>
<evidence type="ECO:0000256" key="5">
    <source>
        <dbReference type="ARBA" id="ARBA00022525"/>
    </source>
</evidence>
<comment type="subcellular location">
    <subcellularLocation>
        <location evidence="2">Secreted</location>
    </subcellularLocation>
</comment>
<evidence type="ECO:0000256" key="2">
    <source>
        <dbReference type="ARBA" id="ARBA00004613"/>
    </source>
</evidence>
<feature type="compositionally biased region" description="Low complexity" evidence="12">
    <location>
        <begin position="391"/>
        <end position="417"/>
    </location>
</feature>
<evidence type="ECO:0000256" key="1">
    <source>
        <dbReference type="ARBA" id="ARBA00000681"/>
    </source>
</evidence>
<name>A0A0F4ZDR6_9PEZI</name>
<dbReference type="PROSITE" id="PS51164">
    <property type="entry name" value="CBM1_2"/>
    <property type="match status" value="1"/>
</dbReference>
<dbReference type="InterPro" id="IPR000254">
    <property type="entry name" value="CBD"/>
</dbReference>
<keyword evidence="8 11" id="KW-0378">Hydrolase</keyword>
<sequence length="491" mass="50836">MRSSSVLALAGSAIAANSAGTGLNDLAKAAGLKYFGTATDNPELKDAAYLAKLKDPAMWGALTVGNTQKWEYTEPANGTFDFTQADVIVDLAESQDMLVRCHTLVWYSQLPSWVSNGSWTNETLTAVMKAHIVTEMTHFKGKCYAWDVVNEALNEDGTFRENVFYKAIGQSYIPAAFGYAATADPAAKLYYNDYNIETAGAKATAAAGIVKMIKQYGHTIHGVGLQGHLTVGQVASEESYASTLQSYVAAGAEEVAYTELDIRFTKLPASAEGLAQQGNDFATVVKACLSVKQCIGVTIWDWTDKYSWIPATFPGSGEALLFDDNFNPKPAYTSVSSVLAAAATGTVPKKAAAAAAEVTSVATAAATQTTAAAAPSAETGDDSCDSEPAEESTSAVAATATAATSSTAAATASSPAETGDDSCDSEPAEESTSAAAAAATPTGSSSSGNSSSSSGVAAQYQQCGGKNFSGPTSCVSGFTCKKQNDYYYQCV</sequence>
<evidence type="ECO:0000256" key="12">
    <source>
        <dbReference type="SAM" id="MobiDB-lite"/>
    </source>
</evidence>
<dbReference type="EC" id="3.2.1.8" evidence="11"/>
<evidence type="ECO:0000256" key="8">
    <source>
        <dbReference type="ARBA" id="ARBA00022801"/>
    </source>
</evidence>
<dbReference type="SUPFAM" id="SSF51445">
    <property type="entry name" value="(Trans)glycosidases"/>
    <property type="match status" value="1"/>
</dbReference>
<dbReference type="PRINTS" id="PR00134">
    <property type="entry name" value="GLHYDRLASE10"/>
</dbReference>
<dbReference type="OrthoDB" id="3055998at2759"/>
<dbReference type="PANTHER" id="PTHR31490:SF35">
    <property type="entry name" value="ENDO-1,4-BETA-XYLANASE"/>
    <property type="match status" value="1"/>
</dbReference>
<comment type="catalytic activity">
    <reaction evidence="1 11">
        <text>Endohydrolysis of (1-&gt;4)-beta-D-xylosidic linkages in xylans.</text>
        <dbReference type="EC" id="3.2.1.8"/>
    </reaction>
</comment>
<feature type="compositionally biased region" description="Acidic residues" evidence="12">
    <location>
        <begin position="379"/>
        <end position="390"/>
    </location>
</feature>
<dbReference type="PROSITE" id="PS00562">
    <property type="entry name" value="CBM1_1"/>
    <property type="match status" value="1"/>
</dbReference>
<dbReference type="EMBL" id="LAEV01001439">
    <property type="protein sequence ID" value="KKA28043.1"/>
    <property type="molecule type" value="Genomic_DNA"/>
</dbReference>
<evidence type="ECO:0000256" key="4">
    <source>
        <dbReference type="ARBA" id="ARBA00007495"/>
    </source>
</evidence>
<evidence type="ECO:0000256" key="3">
    <source>
        <dbReference type="ARBA" id="ARBA00004851"/>
    </source>
</evidence>
<dbReference type="Proteomes" id="UP000033483">
    <property type="component" value="Unassembled WGS sequence"/>
</dbReference>
<dbReference type="PANTHER" id="PTHR31490">
    <property type="entry name" value="GLYCOSYL HYDROLASE"/>
    <property type="match status" value="1"/>
</dbReference>
<accession>A0A0F4ZDR6</accession>
<dbReference type="AlphaFoldDB" id="A0A0F4ZDR6"/>
<feature type="region of interest" description="Disordered" evidence="12">
    <location>
        <begin position="370"/>
        <end position="456"/>
    </location>
</feature>
<dbReference type="Pfam" id="PF00331">
    <property type="entry name" value="Glyco_hydro_10"/>
    <property type="match status" value="1"/>
</dbReference>
<evidence type="ECO:0000256" key="10">
    <source>
        <dbReference type="ARBA" id="ARBA00023326"/>
    </source>
</evidence>
<organism evidence="15 16">
    <name type="scientific">Thielaviopsis punctulata</name>
    <dbReference type="NCBI Taxonomy" id="72032"/>
    <lineage>
        <taxon>Eukaryota</taxon>
        <taxon>Fungi</taxon>
        <taxon>Dikarya</taxon>
        <taxon>Ascomycota</taxon>
        <taxon>Pezizomycotina</taxon>
        <taxon>Sordariomycetes</taxon>
        <taxon>Hypocreomycetidae</taxon>
        <taxon>Microascales</taxon>
        <taxon>Ceratocystidaceae</taxon>
        <taxon>Thielaviopsis</taxon>
    </lineage>
</organism>
<comment type="pathway">
    <text evidence="3">Glycan degradation; xylan degradation.</text>
</comment>
<dbReference type="SMART" id="SM00236">
    <property type="entry name" value="fCBD"/>
    <property type="match status" value="1"/>
</dbReference>
<evidence type="ECO:0000313" key="16">
    <source>
        <dbReference type="Proteomes" id="UP000033483"/>
    </source>
</evidence>
<dbReference type="InterPro" id="IPR001000">
    <property type="entry name" value="GH10_dom"/>
</dbReference>
<feature type="compositionally biased region" description="Acidic residues" evidence="12">
    <location>
        <begin position="418"/>
        <end position="429"/>
    </location>
</feature>
<keyword evidence="6" id="KW-0858">Xylan degradation</keyword>
<dbReference type="SMART" id="SM00633">
    <property type="entry name" value="Glyco_10"/>
    <property type="match status" value="1"/>
</dbReference>
<dbReference type="InterPro" id="IPR017853">
    <property type="entry name" value="GH"/>
</dbReference>
<dbReference type="InterPro" id="IPR035971">
    <property type="entry name" value="CBD_sf"/>
</dbReference>
<dbReference type="PROSITE" id="PS51760">
    <property type="entry name" value="GH10_2"/>
    <property type="match status" value="1"/>
</dbReference>
<dbReference type="Pfam" id="PF00734">
    <property type="entry name" value="CBM_1"/>
    <property type="match status" value="1"/>
</dbReference>
<evidence type="ECO:0000313" key="15">
    <source>
        <dbReference type="EMBL" id="KKA28043.1"/>
    </source>
</evidence>
<proteinExistence type="inferred from homology"/>
<keyword evidence="9 11" id="KW-0119">Carbohydrate metabolism</keyword>
<evidence type="ECO:0000256" key="6">
    <source>
        <dbReference type="ARBA" id="ARBA00022651"/>
    </source>
</evidence>
<keyword evidence="10 11" id="KW-0624">Polysaccharide degradation</keyword>
<evidence type="ECO:0000256" key="11">
    <source>
        <dbReference type="RuleBase" id="RU361174"/>
    </source>
</evidence>
<keyword evidence="5" id="KW-0964">Secreted</keyword>
<reference evidence="15 16" key="1">
    <citation type="submission" date="2015-03" db="EMBL/GenBank/DDBJ databases">
        <authorList>
            <person name="Radwan O."/>
            <person name="Al-Naeli F.A."/>
            <person name="Rendon G.A."/>
            <person name="Fields C."/>
        </authorList>
    </citation>
    <scope>NUCLEOTIDE SEQUENCE [LARGE SCALE GENOMIC DNA]</scope>
    <source>
        <strain evidence="15">CR-DP1</strain>
    </source>
</reference>
<gene>
    <name evidence="15" type="ORF">TD95_001559</name>
</gene>
<dbReference type="InterPro" id="IPR044846">
    <property type="entry name" value="GH10"/>
</dbReference>
<evidence type="ECO:0000256" key="9">
    <source>
        <dbReference type="ARBA" id="ARBA00023277"/>
    </source>
</evidence>
<dbReference type="Gene3D" id="3.20.20.80">
    <property type="entry name" value="Glycosidases"/>
    <property type="match status" value="1"/>
</dbReference>
<dbReference type="GO" id="GO:0030248">
    <property type="term" value="F:cellulose binding"/>
    <property type="evidence" value="ECO:0007669"/>
    <property type="project" value="InterPro"/>
</dbReference>
<keyword evidence="11" id="KW-0326">Glycosidase</keyword>
<feature type="compositionally biased region" description="Low complexity" evidence="12">
    <location>
        <begin position="430"/>
        <end position="456"/>
    </location>
</feature>
<keyword evidence="7" id="KW-0732">Signal</keyword>